<dbReference type="AlphaFoldDB" id="A0A2I1HHU9"/>
<comment type="caution">
    <text evidence="1">The sequence shown here is derived from an EMBL/GenBank/DDBJ whole genome shotgun (WGS) entry which is preliminary data.</text>
</comment>
<sequence>MKNYHYEYTLLNFKAVVPAERCFIRIPLTSVIKYSTRKQSLSGHTICDAVNLIGLRKIPGFFF</sequence>
<gene>
    <name evidence="1" type="ORF">RhiirA4_412121</name>
</gene>
<evidence type="ECO:0000313" key="2">
    <source>
        <dbReference type="Proteomes" id="UP000234323"/>
    </source>
</evidence>
<dbReference type="Proteomes" id="UP000234323">
    <property type="component" value="Unassembled WGS sequence"/>
</dbReference>
<organism evidence="1 2">
    <name type="scientific">Rhizophagus irregularis</name>
    <dbReference type="NCBI Taxonomy" id="588596"/>
    <lineage>
        <taxon>Eukaryota</taxon>
        <taxon>Fungi</taxon>
        <taxon>Fungi incertae sedis</taxon>
        <taxon>Mucoromycota</taxon>
        <taxon>Glomeromycotina</taxon>
        <taxon>Glomeromycetes</taxon>
        <taxon>Glomerales</taxon>
        <taxon>Glomeraceae</taxon>
        <taxon>Rhizophagus</taxon>
    </lineage>
</organism>
<evidence type="ECO:0000313" key="1">
    <source>
        <dbReference type="EMBL" id="PKY58456.1"/>
    </source>
</evidence>
<proteinExistence type="predicted"/>
<keyword evidence="2" id="KW-1185">Reference proteome</keyword>
<dbReference type="EMBL" id="LLXI01003019">
    <property type="protein sequence ID" value="PKY58456.1"/>
    <property type="molecule type" value="Genomic_DNA"/>
</dbReference>
<reference evidence="1 2" key="1">
    <citation type="submission" date="2015-10" db="EMBL/GenBank/DDBJ databases">
        <title>Genome analyses suggest a sexual origin of heterokaryosis in a supposedly ancient asexual fungus.</title>
        <authorList>
            <person name="Ropars J."/>
            <person name="Sedzielewska K."/>
            <person name="Noel J."/>
            <person name="Charron P."/>
            <person name="Farinelli L."/>
            <person name="Marton T."/>
            <person name="Kruger M."/>
            <person name="Pelin A."/>
            <person name="Brachmann A."/>
            <person name="Corradi N."/>
        </authorList>
    </citation>
    <scope>NUCLEOTIDE SEQUENCE [LARGE SCALE GENOMIC DNA]</scope>
    <source>
        <strain evidence="1 2">A4</strain>
    </source>
</reference>
<protein>
    <submittedName>
        <fullName evidence="1">Uncharacterized protein</fullName>
    </submittedName>
</protein>
<feature type="non-terminal residue" evidence="1">
    <location>
        <position position="63"/>
    </location>
</feature>
<accession>A0A2I1HHU9</accession>
<name>A0A2I1HHU9_9GLOM</name>